<dbReference type="GO" id="GO:0050660">
    <property type="term" value="F:flavin adenine dinucleotide binding"/>
    <property type="evidence" value="ECO:0007669"/>
    <property type="project" value="InterPro"/>
</dbReference>
<evidence type="ECO:0000313" key="10">
    <source>
        <dbReference type="EMBL" id="WCO65682.1"/>
    </source>
</evidence>
<dbReference type="InterPro" id="IPR037069">
    <property type="entry name" value="AcylCoA_DH/ox_N_sf"/>
</dbReference>
<dbReference type="Gene3D" id="1.20.140.10">
    <property type="entry name" value="Butyryl-CoA Dehydrogenase, subunit A, domain 3"/>
    <property type="match status" value="1"/>
</dbReference>
<dbReference type="KEGG" id="ima:PO878_14350"/>
<dbReference type="EMBL" id="CP116942">
    <property type="protein sequence ID" value="WCO65682.1"/>
    <property type="molecule type" value="Genomic_DNA"/>
</dbReference>
<feature type="domain" description="Acyl-CoA dehydrogenase/oxidase C-terminal" evidence="7">
    <location>
        <begin position="236"/>
        <end position="388"/>
    </location>
</feature>
<comment type="cofactor">
    <cofactor evidence="1 6">
        <name>FAD</name>
        <dbReference type="ChEBI" id="CHEBI:57692"/>
    </cofactor>
</comment>
<comment type="similarity">
    <text evidence="2 6">Belongs to the acyl-CoA dehydrogenase family.</text>
</comment>
<evidence type="ECO:0000256" key="1">
    <source>
        <dbReference type="ARBA" id="ARBA00001974"/>
    </source>
</evidence>
<evidence type="ECO:0000259" key="7">
    <source>
        <dbReference type="Pfam" id="PF00441"/>
    </source>
</evidence>
<keyword evidence="3 6" id="KW-0285">Flavoprotein</keyword>
<dbReference type="Proteomes" id="UP001216390">
    <property type="component" value="Chromosome"/>
</dbReference>
<dbReference type="Pfam" id="PF00441">
    <property type="entry name" value="Acyl-CoA_dh_1"/>
    <property type="match status" value="1"/>
</dbReference>
<dbReference type="FunFam" id="2.40.110.10:FF:000011">
    <property type="entry name" value="Acyl-CoA dehydrogenase FadE34"/>
    <property type="match status" value="1"/>
</dbReference>
<dbReference type="Pfam" id="PF02771">
    <property type="entry name" value="Acyl-CoA_dh_N"/>
    <property type="match status" value="1"/>
</dbReference>
<dbReference type="InterPro" id="IPR009075">
    <property type="entry name" value="AcylCo_DH/oxidase_C"/>
</dbReference>
<evidence type="ECO:0000256" key="4">
    <source>
        <dbReference type="ARBA" id="ARBA00022827"/>
    </source>
</evidence>
<organism evidence="10 11">
    <name type="scientific">Iamia majanohamensis</name>
    <dbReference type="NCBI Taxonomy" id="467976"/>
    <lineage>
        <taxon>Bacteria</taxon>
        <taxon>Bacillati</taxon>
        <taxon>Actinomycetota</taxon>
        <taxon>Acidimicrobiia</taxon>
        <taxon>Acidimicrobiales</taxon>
        <taxon>Iamiaceae</taxon>
        <taxon>Iamia</taxon>
    </lineage>
</organism>
<dbReference type="InterPro" id="IPR036250">
    <property type="entry name" value="AcylCo_DH-like_C"/>
</dbReference>
<dbReference type="InterPro" id="IPR046373">
    <property type="entry name" value="Acyl-CoA_Oxase/DH_mid-dom_sf"/>
</dbReference>
<evidence type="ECO:0000259" key="8">
    <source>
        <dbReference type="Pfam" id="PF02770"/>
    </source>
</evidence>
<dbReference type="Gene3D" id="1.10.540.10">
    <property type="entry name" value="Acyl-CoA dehydrogenase/oxidase, N-terminal domain"/>
    <property type="match status" value="1"/>
</dbReference>
<accession>A0AAE9Y3Z2</accession>
<dbReference type="SUPFAM" id="SSF56645">
    <property type="entry name" value="Acyl-CoA dehydrogenase NM domain-like"/>
    <property type="match status" value="1"/>
</dbReference>
<evidence type="ECO:0000256" key="6">
    <source>
        <dbReference type="RuleBase" id="RU362125"/>
    </source>
</evidence>
<dbReference type="AlphaFoldDB" id="A0AAE9Y3Z2"/>
<dbReference type="InterPro" id="IPR009100">
    <property type="entry name" value="AcylCoA_DH/oxidase_NM_dom_sf"/>
</dbReference>
<name>A0AAE9Y3Z2_9ACTN</name>
<sequence>MDLHFSAEDEAFRAEARAWLDDALAGEFAVVRGRGGPGDEHSLFEERWAWEQHLGAHGWTCLGWPGEWGGRDLTLHQQVIWFEEYARARGPGRLGHIGEGLVGPTVLHYGDDAQRTRFLPGIQKGTELWCQGYSEPGAGSDLANISTRAERDGDDWVLHGQKVWTSLAQWSQWCFVLARTNRDVPKHKGITFFMVPMDQDGIEIRPIRQVTGTAEFNEVFLDGARAAHADVIGGVDQGWGVAMGLLAFERGASTLGQQLAFRNELDAVVAGLRERGRLDDPVLRQRVAGLHAELEIMRWNSLRVLSESAEDVPREALVTKLYWASWHRALGELAVDAAGPDALLGRELDAPEPGDELTDAQRLFLFTRSDTIYGGSNEIQRNIIGERGLGLPREPRP</sequence>
<feature type="domain" description="Acyl-CoA oxidase/dehydrogenase middle" evidence="8">
    <location>
        <begin position="130"/>
        <end position="219"/>
    </location>
</feature>
<dbReference type="Gene3D" id="2.40.110.10">
    <property type="entry name" value="Butyryl-CoA Dehydrogenase, subunit A, domain 2"/>
    <property type="match status" value="1"/>
</dbReference>
<evidence type="ECO:0000256" key="2">
    <source>
        <dbReference type="ARBA" id="ARBA00009347"/>
    </source>
</evidence>
<dbReference type="PANTHER" id="PTHR43292:SF3">
    <property type="entry name" value="ACYL-COA DEHYDROGENASE FADE29"/>
    <property type="match status" value="1"/>
</dbReference>
<keyword evidence="4 6" id="KW-0274">FAD</keyword>
<evidence type="ECO:0000256" key="5">
    <source>
        <dbReference type="ARBA" id="ARBA00023002"/>
    </source>
</evidence>
<protein>
    <submittedName>
        <fullName evidence="10">Acyl-CoA dehydrogenase family protein</fullName>
    </submittedName>
</protein>
<dbReference type="RefSeq" id="WP_272735209.1">
    <property type="nucleotide sequence ID" value="NZ_CP116942.1"/>
</dbReference>
<dbReference type="PANTHER" id="PTHR43292">
    <property type="entry name" value="ACYL-COA DEHYDROGENASE"/>
    <property type="match status" value="1"/>
</dbReference>
<keyword evidence="5 6" id="KW-0560">Oxidoreductase</keyword>
<dbReference type="InterPro" id="IPR013786">
    <property type="entry name" value="AcylCoA_DH/ox_N"/>
</dbReference>
<reference evidence="10" key="1">
    <citation type="submission" date="2023-01" db="EMBL/GenBank/DDBJ databases">
        <title>The diversity of Class Acidimicrobiia in South China Sea sediment environments and the proposal of Iamia marina sp. nov., a novel species of the genus Iamia.</title>
        <authorList>
            <person name="He Y."/>
            <person name="Tian X."/>
        </authorList>
    </citation>
    <scope>NUCLEOTIDE SEQUENCE</scope>
    <source>
        <strain evidence="10">DSM 19957</strain>
    </source>
</reference>
<feature type="domain" description="Acyl-CoA dehydrogenase/oxidase N-terminal" evidence="9">
    <location>
        <begin position="7"/>
        <end position="125"/>
    </location>
</feature>
<dbReference type="Pfam" id="PF02770">
    <property type="entry name" value="Acyl-CoA_dh_M"/>
    <property type="match status" value="1"/>
</dbReference>
<dbReference type="GO" id="GO:0016627">
    <property type="term" value="F:oxidoreductase activity, acting on the CH-CH group of donors"/>
    <property type="evidence" value="ECO:0007669"/>
    <property type="project" value="InterPro"/>
</dbReference>
<evidence type="ECO:0000313" key="11">
    <source>
        <dbReference type="Proteomes" id="UP001216390"/>
    </source>
</evidence>
<proteinExistence type="inferred from homology"/>
<keyword evidence="11" id="KW-1185">Reference proteome</keyword>
<dbReference type="GO" id="GO:0005886">
    <property type="term" value="C:plasma membrane"/>
    <property type="evidence" value="ECO:0007669"/>
    <property type="project" value="TreeGrafter"/>
</dbReference>
<dbReference type="InterPro" id="IPR006091">
    <property type="entry name" value="Acyl-CoA_Oxase/DH_mid-dom"/>
</dbReference>
<dbReference type="SUPFAM" id="SSF47203">
    <property type="entry name" value="Acyl-CoA dehydrogenase C-terminal domain-like"/>
    <property type="match status" value="1"/>
</dbReference>
<evidence type="ECO:0000259" key="9">
    <source>
        <dbReference type="Pfam" id="PF02771"/>
    </source>
</evidence>
<gene>
    <name evidence="10" type="ORF">PO878_14350</name>
</gene>
<evidence type="ECO:0000256" key="3">
    <source>
        <dbReference type="ARBA" id="ARBA00022630"/>
    </source>
</evidence>
<dbReference type="InterPro" id="IPR052161">
    <property type="entry name" value="Mycobact_Acyl-CoA_DH"/>
</dbReference>